<gene>
    <name evidence="1" type="ORF">RJ641_006104</name>
</gene>
<accession>A0AAN8ZBF9</accession>
<evidence type="ECO:0000313" key="1">
    <source>
        <dbReference type="EMBL" id="KAK6927513.1"/>
    </source>
</evidence>
<keyword evidence="2" id="KW-1185">Reference proteome</keyword>
<reference evidence="1 2" key="1">
    <citation type="submission" date="2023-12" db="EMBL/GenBank/DDBJ databases">
        <title>A high-quality genome assembly for Dillenia turbinata (Dilleniales).</title>
        <authorList>
            <person name="Chanderbali A."/>
        </authorList>
    </citation>
    <scope>NUCLEOTIDE SEQUENCE [LARGE SCALE GENOMIC DNA]</scope>
    <source>
        <strain evidence="1">LSX21</strain>
        <tissue evidence="1">Leaf</tissue>
    </source>
</reference>
<dbReference type="Proteomes" id="UP001370490">
    <property type="component" value="Unassembled WGS sequence"/>
</dbReference>
<sequence>MPLPLPERELLQRNGNYLALMQLMGSVGMENHALFPVEESQNQLTASIRRKLEGVPPLPFERCIFRVPERLRKINEAAFMPRVVSICPFYRNKASLQAIEEQKLRYLKNFLKRTEEKFCSEDYLRAIRGWLQGARKSYGEAIDLNDEKFVEMILRNDPIYHKPWMATDVVRDLKLLENQLPFFVLDGLFNLAFGSNISFLELTYKFFGKEDLDMVAVSSMAISNSGVKHFVDALRYSYLPLTPRPQAFCREVEFACGASELHEAGVKFRKATSLCLFDIQFHYGVLDIPCFRVHDSTETLFPNLIAFEQCYYRDDSYIVDYVYFLDCLINTPKDVKLLVQNGIIDD</sequence>
<protein>
    <submittedName>
        <fullName evidence="1">Uncharacterized protein</fullName>
    </submittedName>
</protein>
<dbReference type="Pfam" id="PF03140">
    <property type="entry name" value="DUF247"/>
    <property type="match status" value="2"/>
</dbReference>
<dbReference type="AlphaFoldDB" id="A0AAN8ZBF9"/>
<dbReference type="InterPro" id="IPR004158">
    <property type="entry name" value="DUF247_pln"/>
</dbReference>
<comment type="caution">
    <text evidence="1">The sequence shown here is derived from an EMBL/GenBank/DDBJ whole genome shotgun (WGS) entry which is preliminary data.</text>
</comment>
<dbReference type="EMBL" id="JBAMMX010000014">
    <property type="protein sequence ID" value="KAK6927513.1"/>
    <property type="molecule type" value="Genomic_DNA"/>
</dbReference>
<name>A0AAN8ZBF9_9MAGN</name>
<evidence type="ECO:0000313" key="2">
    <source>
        <dbReference type="Proteomes" id="UP001370490"/>
    </source>
</evidence>
<proteinExistence type="predicted"/>
<organism evidence="1 2">
    <name type="scientific">Dillenia turbinata</name>
    <dbReference type="NCBI Taxonomy" id="194707"/>
    <lineage>
        <taxon>Eukaryota</taxon>
        <taxon>Viridiplantae</taxon>
        <taxon>Streptophyta</taxon>
        <taxon>Embryophyta</taxon>
        <taxon>Tracheophyta</taxon>
        <taxon>Spermatophyta</taxon>
        <taxon>Magnoliopsida</taxon>
        <taxon>eudicotyledons</taxon>
        <taxon>Gunneridae</taxon>
        <taxon>Pentapetalae</taxon>
        <taxon>Dilleniales</taxon>
        <taxon>Dilleniaceae</taxon>
        <taxon>Dillenia</taxon>
    </lineage>
</organism>
<dbReference type="PANTHER" id="PTHR31170:SF25">
    <property type="entry name" value="BNAA09G04570D PROTEIN"/>
    <property type="match status" value="1"/>
</dbReference>
<dbReference type="PANTHER" id="PTHR31170">
    <property type="entry name" value="BNAC04G53230D PROTEIN"/>
    <property type="match status" value="1"/>
</dbReference>